<accession>A0A951MC63</accession>
<proteinExistence type="predicted"/>
<organism evidence="5 6">
    <name type="scientific">Arthrospiribacter ruber</name>
    <dbReference type="NCBI Taxonomy" id="2487934"/>
    <lineage>
        <taxon>Bacteria</taxon>
        <taxon>Pseudomonadati</taxon>
        <taxon>Bacteroidota</taxon>
        <taxon>Cytophagia</taxon>
        <taxon>Cytophagales</taxon>
        <taxon>Cyclobacteriaceae</taxon>
        <taxon>Arthrospiribacter</taxon>
    </lineage>
</organism>
<evidence type="ECO:0000313" key="5">
    <source>
        <dbReference type="EMBL" id="MBW3469046.1"/>
    </source>
</evidence>
<name>A0A951MC63_9BACT</name>
<gene>
    <name evidence="5" type="ORF">EGN73_14695</name>
</gene>
<protein>
    <submittedName>
        <fullName evidence="5">Dehydrogenase</fullName>
    </submittedName>
</protein>
<evidence type="ECO:0000256" key="1">
    <source>
        <dbReference type="ARBA" id="ARBA00022723"/>
    </source>
</evidence>
<reference evidence="5 6" key="1">
    <citation type="journal article" date="2020" name="Syst. Appl. Microbiol.">
        <title>Arthrospiribacter ruber gen. nov., sp. nov., a novel bacterium isolated from Arthrospira cultures.</title>
        <authorList>
            <person name="Waleron M."/>
            <person name="Misztak A."/>
            <person name="Waleron M.M."/>
            <person name="Furmaniak M."/>
            <person name="Mrozik A."/>
            <person name="Waleron K."/>
        </authorList>
    </citation>
    <scope>NUCLEOTIDE SEQUENCE [LARGE SCALE GENOMIC DNA]</scope>
    <source>
        <strain evidence="5 6">DPMB0001</strain>
    </source>
</reference>
<evidence type="ECO:0000313" key="6">
    <source>
        <dbReference type="Proteomes" id="UP000727490"/>
    </source>
</evidence>
<dbReference type="PROSITE" id="PS51257">
    <property type="entry name" value="PROKAR_LIPOPROTEIN"/>
    <property type="match status" value="1"/>
</dbReference>
<keyword evidence="3" id="KW-0349">Heme</keyword>
<dbReference type="RefSeq" id="WP_219291392.1">
    <property type="nucleotide sequence ID" value="NZ_RPHB01000007.1"/>
</dbReference>
<dbReference type="GO" id="GO:0020037">
    <property type="term" value="F:heme binding"/>
    <property type="evidence" value="ECO:0007669"/>
    <property type="project" value="InterPro"/>
</dbReference>
<comment type="caution">
    <text evidence="5">The sequence shown here is derived from an EMBL/GenBank/DDBJ whole genome shotgun (WGS) entry which is preliminary data.</text>
</comment>
<dbReference type="GO" id="GO:0046872">
    <property type="term" value="F:metal ion binding"/>
    <property type="evidence" value="ECO:0007669"/>
    <property type="project" value="UniProtKB-KW"/>
</dbReference>
<keyword evidence="2 3" id="KW-0408">Iron</keyword>
<dbReference type="Proteomes" id="UP000727490">
    <property type="component" value="Unassembled WGS sequence"/>
</dbReference>
<evidence type="ECO:0000256" key="3">
    <source>
        <dbReference type="PROSITE-ProRule" id="PRU00433"/>
    </source>
</evidence>
<dbReference type="Pfam" id="PF00034">
    <property type="entry name" value="Cytochrom_C"/>
    <property type="match status" value="1"/>
</dbReference>
<dbReference type="PROSITE" id="PS51007">
    <property type="entry name" value="CYTC"/>
    <property type="match status" value="1"/>
</dbReference>
<dbReference type="InterPro" id="IPR055557">
    <property type="entry name" value="DUF7133"/>
</dbReference>
<dbReference type="Pfam" id="PF23500">
    <property type="entry name" value="DUF7133"/>
    <property type="match status" value="1"/>
</dbReference>
<feature type="domain" description="Cytochrome c" evidence="4">
    <location>
        <begin position="710"/>
        <end position="804"/>
    </location>
</feature>
<dbReference type="PANTHER" id="PTHR33546">
    <property type="entry name" value="LARGE, MULTIFUNCTIONAL SECRETED PROTEIN-RELATED"/>
    <property type="match status" value="1"/>
</dbReference>
<dbReference type="AlphaFoldDB" id="A0A951MC63"/>
<evidence type="ECO:0000256" key="2">
    <source>
        <dbReference type="ARBA" id="ARBA00023004"/>
    </source>
</evidence>
<dbReference type="EMBL" id="RPHB01000007">
    <property type="protein sequence ID" value="MBW3469046.1"/>
    <property type="molecule type" value="Genomic_DNA"/>
</dbReference>
<keyword evidence="1 3" id="KW-0479">Metal-binding</keyword>
<dbReference type="PANTHER" id="PTHR33546:SF1">
    <property type="entry name" value="LARGE, MULTIFUNCTIONAL SECRETED PROTEIN"/>
    <property type="match status" value="1"/>
</dbReference>
<dbReference type="InterPro" id="IPR009056">
    <property type="entry name" value="Cyt_c-like_dom"/>
</dbReference>
<keyword evidence="6" id="KW-1185">Reference proteome</keyword>
<dbReference type="GO" id="GO:0009055">
    <property type="term" value="F:electron transfer activity"/>
    <property type="evidence" value="ECO:0007669"/>
    <property type="project" value="InterPro"/>
</dbReference>
<evidence type="ECO:0000259" key="4">
    <source>
        <dbReference type="PROSITE" id="PS51007"/>
    </source>
</evidence>
<sequence>MRVFRLILVFPFLAILFSCKESQDVFDEASSPPKSPWEELKTFQIEEGFEIQLVANEPMVQDPIFLTFDENNRLWVVEMRSFMPDIDGIGEALPLGRISVLEDTNGDGVMDKSTVYLDSLFMPRALGLFKGGALVAENNALWLTHDLDGDLKADTKELLDSTYAANGIPEHSDNGLMRAMDNWYYSAKSKLRYKFRDGEWERDFTEARGQYGINQDDQGRLIYNYNWSQLHGDLVPPNYFSRNPNHQVSTGIDHGLTLDRRVYPVRPNPAVNRGYIPGTLDEQGKLLEFTAACSPTVFRSTLFPTEYYGNVFVCEPAGNLIKRNVVEEKGLVLEAFDPNPGKEFLASTDERFRPVHSTVGPDGALYIADMYRGLIQHGSYVTQYLREQTLNRGLDLPVHMGRIWRIVPKGWKPEKLPKYSELSAEALMESLFHPEGWHRDIAQRLLVERNDPSILPILLEKFEKSTSEIGKLHVMWTLEGMQALDKDWLYQLLSDGSSPLIKSHAVRLLEIRFSSSHEEKSALAKELKRHSNNPEEKLAIQLALSAGILEVGDAFEVLRDIAKKQNQNPLFQDAILSSLHGNEFDFTIQLLQDEAWEKKTEGKEVFLENLTAAIIKNKNQNEIRDLLAIIEKSDPSWKEEVLLTSMAIHAGSVQDVGFVKLNSAPIIFTAENDRLEIQNLDRLKRLFSWPGFDPAQEEGEEMLLSAEALVQFARGRQKYLTSCAGCHGNDGKGVNRMGPPLFDSEWVTGDETRLALIILHGMEGPLEVSGKIYDAPEILPVMPSHSTMDDASIAAILTYIRNEWGNQAEAVSPRTVGTTRHQTQGRVFPWTAEELNRHIDSKRKEGP</sequence>